<accession>A0A2Z2KVV9</accession>
<keyword evidence="2" id="KW-1283">Bacterial microcompartment</keyword>
<comment type="subcellular location">
    <subcellularLocation>
        <location evidence="1">Bacterial microcompartment</location>
    </subcellularLocation>
</comment>
<dbReference type="Pfam" id="PF00936">
    <property type="entry name" value="BMC"/>
    <property type="match status" value="1"/>
</dbReference>
<dbReference type="InterPro" id="IPR037233">
    <property type="entry name" value="CcmK-like_sf"/>
</dbReference>
<dbReference type="Proteomes" id="UP000249890">
    <property type="component" value="Chromosome"/>
</dbReference>
<dbReference type="InterPro" id="IPR044872">
    <property type="entry name" value="CcmK/CsoS1_BMC"/>
</dbReference>
<evidence type="ECO:0000256" key="2">
    <source>
        <dbReference type="ARBA" id="ARBA00024446"/>
    </source>
</evidence>
<evidence type="ECO:0000313" key="5">
    <source>
        <dbReference type="EMBL" id="ASA24108.1"/>
    </source>
</evidence>
<dbReference type="PROSITE" id="PS51930">
    <property type="entry name" value="BMC_2"/>
    <property type="match status" value="1"/>
</dbReference>
<organism evidence="5 6">
    <name type="scientific">Paenibacillus donghaensis</name>
    <dbReference type="NCBI Taxonomy" id="414771"/>
    <lineage>
        <taxon>Bacteria</taxon>
        <taxon>Bacillati</taxon>
        <taxon>Bacillota</taxon>
        <taxon>Bacilli</taxon>
        <taxon>Bacillales</taxon>
        <taxon>Paenibacillaceae</taxon>
        <taxon>Paenibacillus</taxon>
    </lineage>
</organism>
<proteinExistence type="inferred from homology"/>
<dbReference type="PANTHER" id="PTHR33941">
    <property type="entry name" value="PROPANEDIOL UTILIZATION PROTEIN PDUA"/>
    <property type="match status" value="1"/>
</dbReference>
<keyword evidence="6" id="KW-1185">Reference proteome</keyword>
<dbReference type="OrthoDB" id="9812608at2"/>
<evidence type="ECO:0000256" key="3">
    <source>
        <dbReference type="PROSITE-ProRule" id="PRU01278"/>
    </source>
</evidence>
<protein>
    <submittedName>
        <fullName evidence="5">Carboxysome shell protein</fullName>
    </submittedName>
</protein>
<dbReference type="InterPro" id="IPR050575">
    <property type="entry name" value="BMC_shell"/>
</dbReference>
<name>A0A2Z2KVV9_9BACL</name>
<feature type="domain" description="BMC" evidence="4">
    <location>
        <begin position="7"/>
        <end position="92"/>
    </location>
</feature>
<evidence type="ECO:0000259" key="4">
    <source>
        <dbReference type="PROSITE" id="PS51930"/>
    </source>
</evidence>
<comment type="similarity">
    <text evidence="3">Belongs to the bacterial microcompartments protein family.</text>
</comment>
<reference evidence="5 6" key="1">
    <citation type="submission" date="2017-06" db="EMBL/GenBank/DDBJ databases">
        <title>Complete genome sequence of Paenibacillus donghaensis KCTC 13049T isolated from East Sea sediment, South Korea.</title>
        <authorList>
            <person name="Jung B.K."/>
            <person name="Hong S.-J."/>
            <person name="Shin J.-H."/>
        </authorList>
    </citation>
    <scope>NUCLEOTIDE SEQUENCE [LARGE SCALE GENOMIC DNA]</scope>
    <source>
        <strain evidence="5 6">KCTC 13049</strain>
    </source>
</reference>
<evidence type="ECO:0000313" key="6">
    <source>
        <dbReference type="Proteomes" id="UP000249890"/>
    </source>
</evidence>
<dbReference type="SMART" id="SM00877">
    <property type="entry name" value="BMC"/>
    <property type="match status" value="1"/>
</dbReference>
<dbReference type="AlphaFoldDB" id="A0A2Z2KVV9"/>
<dbReference type="PANTHER" id="PTHR33941:SF11">
    <property type="entry name" value="BACTERIAL MICROCOMPARTMENT SHELL PROTEIN PDUJ"/>
    <property type="match status" value="1"/>
</dbReference>
<evidence type="ECO:0000256" key="1">
    <source>
        <dbReference type="ARBA" id="ARBA00024322"/>
    </source>
</evidence>
<sequence>MPEINQAIGLIETRGLTPALEALDAMCKAANVKLVAFKRIGSGLITVIVEGDVASVSAAVEAGTSAYLRTGGELVSSNVIPRPHPDLAAMLY</sequence>
<gene>
    <name evidence="5" type="ORF">B9T62_26980</name>
</gene>
<dbReference type="EMBL" id="CP021780">
    <property type="protein sequence ID" value="ASA24108.1"/>
    <property type="molecule type" value="Genomic_DNA"/>
</dbReference>
<dbReference type="GO" id="GO:0031469">
    <property type="term" value="C:bacterial microcompartment"/>
    <property type="evidence" value="ECO:0007669"/>
    <property type="project" value="UniProtKB-SubCell"/>
</dbReference>
<dbReference type="KEGG" id="pdh:B9T62_26980"/>
<dbReference type="Gene3D" id="3.30.70.1710">
    <property type="match status" value="1"/>
</dbReference>
<dbReference type="SUPFAM" id="SSF143414">
    <property type="entry name" value="CcmK-like"/>
    <property type="match status" value="1"/>
</dbReference>
<dbReference type="InterPro" id="IPR000249">
    <property type="entry name" value="BMC_dom"/>
</dbReference>
<dbReference type="CDD" id="cd07045">
    <property type="entry name" value="BMC_CcmK_like"/>
    <property type="match status" value="1"/>
</dbReference>